<dbReference type="AlphaFoldDB" id="A0A0D0DQ49"/>
<proteinExistence type="predicted"/>
<dbReference type="Proteomes" id="UP000054538">
    <property type="component" value="Unassembled WGS sequence"/>
</dbReference>
<name>A0A0D0DQ49_9AGAM</name>
<feature type="non-terminal residue" evidence="1">
    <location>
        <position position="52"/>
    </location>
</feature>
<evidence type="ECO:0000313" key="2">
    <source>
        <dbReference type="Proteomes" id="UP000054538"/>
    </source>
</evidence>
<accession>A0A0D0DQ49</accession>
<protein>
    <submittedName>
        <fullName evidence="1">Uncharacterized protein</fullName>
    </submittedName>
</protein>
<organism evidence="1 2">
    <name type="scientific">Paxillus rubicundulus Ve08.2h10</name>
    <dbReference type="NCBI Taxonomy" id="930991"/>
    <lineage>
        <taxon>Eukaryota</taxon>
        <taxon>Fungi</taxon>
        <taxon>Dikarya</taxon>
        <taxon>Basidiomycota</taxon>
        <taxon>Agaricomycotina</taxon>
        <taxon>Agaricomycetes</taxon>
        <taxon>Agaricomycetidae</taxon>
        <taxon>Boletales</taxon>
        <taxon>Paxilineae</taxon>
        <taxon>Paxillaceae</taxon>
        <taxon>Paxillus</taxon>
    </lineage>
</organism>
<reference evidence="1 2" key="1">
    <citation type="submission" date="2014-04" db="EMBL/GenBank/DDBJ databases">
        <authorList>
            <consortium name="DOE Joint Genome Institute"/>
            <person name="Kuo A."/>
            <person name="Kohler A."/>
            <person name="Jargeat P."/>
            <person name="Nagy L.G."/>
            <person name="Floudas D."/>
            <person name="Copeland A."/>
            <person name="Barry K.W."/>
            <person name="Cichocki N."/>
            <person name="Veneault-Fourrey C."/>
            <person name="LaButti K."/>
            <person name="Lindquist E.A."/>
            <person name="Lipzen A."/>
            <person name="Lundell T."/>
            <person name="Morin E."/>
            <person name="Murat C."/>
            <person name="Sun H."/>
            <person name="Tunlid A."/>
            <person name="Henrissat B."/>
            <person name="Grigoriev I.V."/>
            <person name="Hibbett D.S."/>
            <person name="Martin F."/>
            <person name="Nordberg H.P."/>
            <person name="Cantor M.N."/>
            <person name="Hua S.X."/>
        </authorList>
    </citation>
    <scope>NUCLEOTIDE SEQUENCE [LARGE SCALE GENOMIC DNA]</scope>
    <source>
        <strain evidence="1 2">Ve08.2h10</strain>
    </source>
</reference>
<dbReference type="EMBL" id="KN825819">
    <property type="protein sequence ID" value="KIK81325.1"/>
    <property type="molecule type" value="Genomic_DNA"/>
</dbReference>
<dbReference type="InParanoid" id="A0A0D0DQ49"/>
<dbReference type="HOGENOM" id="CLU_3093065_0_0_1"/>
<keyword evidence="2" id="KW-1185">Reference proteome</keyword>
<evidence type="ECO:0000313" key="1">
    <source>
        <dbReference type="EMBL" id="KIK81325.1"/>
    </source>
</evidence>
<reference evidence="2" key="2">
    <citation type="submission" date="2015-01" db="EMBL/GenBank/DDBJ databases">
        <title>Evolutionary Origins and Diversification of the Mycorrhizal Mutualists.</title>
        <authorList>
            <consortium name="DOE Joint Genome Institute"/>
            <consortium name="Mycorrhizal Genomics Consortium"/>
            <person name="Kohler A."/>
            <person name="Kuo A."/>
            <person name="Nagy L.G."/>
            <person name="Floudas D."/>
            <person name="Copeland A."/>
            <person name="Barry K.W."/>
            <person name="Cichocki N."/>
            <person name="Veneault-Fourrey C."/>
            <person name="LaButti K."/>
            <person name="Lindquist E.A."/>
            <person name="Lipzen A."/>
            <person name="Lundell T."/>
            <person name="Morin E."/>
            <person name="Murat C."/>
            <person name="Riley R."/>
            <person name="Ohm R."/>
            <person name="Sun H."/>
            <person name="Tunlid A."/>
            <person name="Henrissat B."/>
            <person name="Grigoriev I.V."/>
            <person name="Hibbett D.S."/>
            <person name="Martin F."/>
        </authorList>
    </citation>
    <scope>NUCLEOTIDE SEQUENCE [LARGE SCALE GENOMIC DNA]</scope>
    <source>
        <strain evidence="2">Ve08.2h10</strain>
    </source>
</reference>
<gene>
    <name evidence="1" type="ORF">PAXRUDRAFT_808364</name>
</gene>
<sequence length="52" mass="5993">MCSVNRCWHKAWGASISKSNEECPQGLSTLQRLWHHVAWSSLLQHEAIQFLS</sequence>